<dbReference type="Proteomes" id="UP000188318">
    <property type="component" value="Unassembled WGS sequence"/>
</dbReference>
<protein>
    <submittedName>
        <fullName evidence="2">Uncharacterized protein</fullName>
    </submittedName>
</protein>
<keyword evidence="1" id="KW-0472">Membrane</keyword>
<dbReference type="AlphaFoldDB" id="A0A1R3S0T2"/>
<proteinExistence type="predicted"/>
<evidence type="ECO:0000256" key="1">
    <source>
        <dbReference type="SAM" id="Phobius"/>
    </source>
</evidence>
<keyword evidence="1" id="KW-1133">Transmembrane helix</keyword>
<evidence type="ECO:0000313" key="3">
    <source>
        <dbReference type="Proteomes" id="UP000188318"/>
    </source>
</evidence>
<reference evidence="3" key="1">
    <citation type="journal article" date="2017" name="Genome Biol.">
        <title>Comparative genomics reveals high biological diversity and specific adaptations in the industrially and medically important fungal genus Aspergillus.</title>
        <authorList>
            <person name="de Vries R.P."/>
            <person name="Riley R."/>
            <person name="Wiebenga A."/>
            <person name="Aguilar-Osorio G."/>
            <person name="Amillis S."/>
            <person name="Uchima C.A."/>
            <person name="Anderluh G."/>
            <person name="Asadollahi M."/>
            <person name="Askin M."/>
            <person name="Barry K."/>
            <person name="Battaglia E."/>
            <person name="Bayram O."/>
            <person name="Benocci T."/>
            <person name="Braus-Stromeyer S.A."/>
            <person name="Caldana C."/>
            <person name="Canovas D."/>
            <person name="Cerqueira G.C."/>
            <person name="Chen F."/>
            <person name="Chen W."/>
            <person name="Choi C."/>
            <person name="Clum A."/>
            <person name="Dos Santos R.A."/>
            <person name="Damasio A.R."/>
            <person name="Diallinas G."/>
            <person name="Emri T."/>
            <person name="Fekete E."/>
            <person name="Flipphi M."/>
            <person name="Freyberg S."/>
            <person name="Gallo A."/>
            <person name="Gournas C."/>
            <person name="Habgood R."/>
            <person name="Hainaut M."/>
            <person name="Harispe M.L."/>
            <person name="Henrissat B."/>
            <person name="Hilden K.S."/>
            <person name="Hope R."/>
            <person name="Hossain A."/>
            <person name="Karabika E."/>
            <person name="Karaffa L."/>
            <person name="Karanyi Z."/>
            <person name="Krasevec N."/>
            <person name="Kuo A."/>
            <person name="Kusch H."/>
            <person name="LaButti K."/>
            <person name="Lagendijk E.L."/>
            <person name="Lapidus A."/>
            <person name="Levasseur A."/>
            <person name="Lindquist E."/>
            <person name="Lipzen A."/>
            <person name="Logrieco A.F."/>
            <person name="MacCabe A."/>
            <person name="Maekelae M.R."/>
            <person name="Malavazi I."/>
            <person name="Melin P."/>
            <person name="Meyer V."/>
            <person name="Mielnichuk N."/>
            <person name="Miskei M."/>
            <person name="Molnar A.P."/>
            <person name="Mule G."/>
            <person name="Ngan C.Y."/>
            <person name="Orejas M."/>
            <person name="Orosz E."/>
            <person name="Ouedraogo J.P."/>
            <person name="Overkamp K.M."/>
            <person name="Park H.-S."/>
            <person name="Perrone G."/>
            <person name="Piumi F."/>
            <person name="Punt P.J."/>
            <person name="Ram A.F."/>
            <person name="Ramon A."/>
            <person name="Rauscher S."/>
            <person name="Record E."/>
            <person name="Riano-Pachon D.M."/>
            <person name="Robert V."/>
            <person name="Roehrig J."/>
            <person name="Ruller R."/>
            <person name="Salamov A."/>
            <person name="Salih N.S."/>
            <person name="Samson R.A."/>
            <person name="Sandor E."/>
            <person name="Sanguinetti M."/>
            <person name="Schuetze T."/>
            <person name="Sepcic K."/>
            <person name="Shelest E."/>
            <person name="Sherlock G."/>
            <person name="Sophianopoulou V."/>
            <person name="Squina F.M."/>
            <person name="Sun H."/>
            <person name="Susca A."/>
            <person name="Todd R.B."/>
            <person name="Tsang A."/>
            <person name="Unkles S.E."/>
            <person name="van de Wiele N."/>
            <person name="van Rossen-Uffink D."/>
            <person name="Oliveira J.V."/>
            <person name="Vesth T.C."/>
            <person name="Visser J."/>
            <person name="Yu J.-H."/>
            <person name="Zhou M."/>
            <person name="Andersen M.R."/>
            <person name="Archer D.B."/>
            <person name="Baker S.E."/>
            <person name="Benoit I."/>
            <person name="Brakhage A.A."/>
            <person name="Braus G.H."/>
            <person name="Fischer R."/>
            <person name="Frisvad J.C."/>
            <person name="Goldman G.H."/>
            <person name="Houbraken J."/>
            <person name="Oakley B."/>
            <person name="Pocsi I."/>
            <person name="Scazzocchio C."/>
            <person name="Seiboth B."/>
            <person name="vanKuyk P.A."/>
            <person name="Wortman J."/>
            <person name="Dyer P.S."/>
            <person name="Grigoriev I.V."/>
        </authorList>
    </citation>
    <scope>NUCLEOTIDE SEQUENCE [LARGE SCALE GENOMIC DNA]</scope>
    <source>
        <strain evidence="3">ITEM 5010</strain>
    </source>
</reference>
<feature type="transmembrane region" description="Helical" evidence="1">
    <location>
        <begin position="25"/>
        <end position="43"/>
    </location>
</feature>
<dbReference type="VEuPathDB" id="FungiDB:ASPCADRAFT_202195"/>
<accession>A0A1R3S0T2</accession>
<name>A0A1R3S0T2_ASPC5</name>
<sequence>MNKTLAEPWPANAPPPSRKGVEDCLIGMLLLIVVPNPVSVFDINKRQRVKMS</sequence>
<organism evidence="2 3">
    <name type="scientific">Aspergillus carbonarius (strain ITEM 5010)</name>
    <dbReference type="NCBI Taxonomy" id="602072"/>
    <lineage>
        <taxon>Eukaryota</taxon>
        <taxon>Fungi</taxon>
        <taxon>Dikarya</taxon>
        <taxon>Ascomycota</taxon>
        <taxon>Pezizomycotina</taxon>
        <taxon>Eurotiomycetes</taxon>
        <taxon>Eurotiomycetidae</taxon>
        <taxon>Eurotiales</taxon>
        <taxon>Aspergillaceae</taxon>
        <taxon>Aspergillus</taxon>
        <taxon>Aspergillus subgen. Circumdati</taxon>
    </lineage>
</organism>
<evidence type="ECO:0000313" key="2">
    <source>
        <dbReference type="EMBL" id="OOG00311.1"/>
    </source>
</evidence>
<gene>
    <name evidence="2" type="ORF">ASPCADRAFT_202195</name>
</gene>
<keyword evidence="3" id="KW-1185">Reference proteome</keyword>
<keyword evidence="1" id="KW-0812">Transmembrane</keyword>
<dbReference type="EMBL" id="KV907493">
    <property type="protein sequence ID" value="OOG00311.1"/>
    <property type="molecule type" value="Genomic_DNA"/>
</dbReference>